<evidence type="ECO:0000256" key="2">
    <source>
        <dbReference type="PROSITE-ProRule" id="PRU00335"/>
    </source>
</evidence>
<dbReference type="Gene3D" id="1.10.357.10">
    <property type="entry name" value="Tetracycline Repressor, domain 2"/>
    <property type="match status" value="1"/>
</dbReference>
<keyword evidence="5" id="KW-1185">Reference proteome</keyword>
<dbReference type="PRINTS" id="PR00455">
    <property type="entry name" value="HTHTETR"/>
</dbReference>
<evidence type="ECO:0000313" key="5">
    <source>
        <dbReference type="Proteomes" id="UP001165136"/>
    </source>
</evidence>
<feature type="domain" description="HTH tetR-type" evidence="3">
    <location>
        <begin position="14"/>
        <end position="74"/>
    </location>
</feature>
<organism evidence="4 5">
    <name type="scientific">Amycolatopsis taiwanensis</name>
    <dbReference type="NCBI Taxonomy" id="342230"/>
    <lineage>
        <taxon>Bacteria</taxon>
        <taxon>Bacillati</taxon>
        <taxon>Actinomycetota</taxon>
        <taxon>Actinomycetes</taxon>
        <taxon>Pseudonocardiales</taxon>
        <taxon>Pseudonocardiaceae</taxon>
        <taxon>Amycolatopsis</taxon>
    </lineage>
</organism>
<dbReference type="GO" id="GO:0000976">
    <property type="term" value="F:transcription cis-regulatory region binding"/>
    <property type="evidence" value="ECO:0007669"/>
    <property type="project" value="TreeGrafter"/>
</dbReference>
<dbReference type="Pfam" id="PF00440">
    <property type="entry name" value="TetR_N"/>
    <property type="match status" value="1"/>
</dbReference>
<evidence type="ECO:0000256" key="1">
    <source>
        <dbReference type="ARBA" id="ARBA00023125"/>
    </source>
</evidence>
<gene>
    <name evidence="4" type="ORF">Atai01_00040</name>
</gene>
<proteinExistence type="predicted"/>
<dbReference type="PROSITE" id="PS50977">
    <property type="entry name" value="HTH_TETR_2"/>
    <property type="match status" value="1"/>
</dbReference>
<dbReference type="PANTHER" id="PTHR30055:SF209">
    <property type="entry name" value="POSSIBLE TRANSCRIPTIONAL REGULATORY PROTEIN (PROBABLY TETR-FAMILY)"/>
    <property type="match status" value="1"/>
</dbReference>
<comment type="caution">
    <text evidence="4">The sequence shown here is derived from an EMBL/GenBank/DDBJ whole genome shotgun (WGS) entry which is preliminary data.</text>
</comment>
<protein>
    <submittedName>
        <fullName evidence="4">TetR family transcriptional regulator</fullName>
    </submittedName>
</protein>
<dbReference type="InterPro" id="IPR009057">
    <property type="entry name" value="Homeodomain-like_sf"/>
</dbReference>
<evidence type="ECO:0000259" key="3">
    <source>
        <dbReference type="PROSITE" id="PS50977"/>
    </source>
</evidence>
<dbReference type="SUPFAM" id="SSF48498">
    <property type="entry name" value="Tetracyclin repressor-like, C-terminal domain"/>
    <property type="match status" value="1"/>
</dbReference>
<dbReference type="InterPro" id="IPR036271">
    <property type="entry name" value="Tet_transcr_reg_TetR-rel_C_sf"/>
</dbReference>
<name>A0A9W6QWN9_9PSEU</name>
<accession>A0A9W6QWN9</accession>
<reference evidence="4" key="1">
    <citation type="submission" date="2023-03" db="EMBL/GenBank/DDBJ databases">
        <title>Amycolatopsis taiwanensis NBRC 103393.</title>
        <authorList>
            <person name="Ichikawa N."/>
            <person name="Sato H."/>
            <person name="Tonouchi N."/>
        </authorList>
    </citation>
    <scope>NUCLEOTIDE SEQUENCE</scope>
    <source>
        <strain evidence="4">NBRC 103393</strain>
    </source>
</reference>
<evidence type="ECO:0000313" key="4">
    <source>
        <dbReference type="EMBL" id="GLY63385.1"/>
    </source>
</evidence>
<dbReference type="EMBL" id="BSTI01000001">
    <property type="protein sequence ID" value="GLY63385.1"/>
    <property type="molecule type" value="Genomic_DNA"/>
</dbReference>
<dbReference type="Proteomes" id="UP001165136">
    <property type="component" value="Unassembled WGS sequence"/>
</dbReference>
<dbReference type="SUPFAM" id="SSF46689">
    <property type="entry name" value="Homeodomain-like"/>
    <property type="match status" value="1"/>
</dbReference>
<dbReference type="InterPro" id="IPR001647">
    <property type="entry name" value="HTH_TetR"/>
</dbReference>
<dbReference type="GO" id="GO:0003700">
    <property type="term" value="F:DNA-binding transcription factor activity"/>
    <property type="evidence" value="ECO:0007669"/>
    <property type="project" value="TreeGrafter"/>
</dbReference>
<sequence>MGVDVPKQERADAARNRQAVLQATERLLVERGGDHVSLDAVAAAAGVGKGTVFRRFGSRAGLIRELLEERSRTLRENVTGGPPPLGPGAPPRERLMAFLHELAGIGEQNAALLSAHEVACADHKHEDPSYRFWARHIANLITAERPDVDADFLSHAILATFDADLIRHMQREGKSFAEAVQAMARTLLDR</sequence>
<dbReference type="PANTHER" id="PTHR30055">
    <property type="entry name" value="HTH-TYPE TRANSCRIPTIONAL REGULATOR RUTR"/>
    <property type="match status" value="1"/>
</dbReference>
<dbReference type="AlphaFoldDB" id="A0A9W6QWN9"/>
<dbReference type="InterPro" id="IPR050109">
    <property type="entry name" value="HTH-type_TetR-like_transc_reg"/>
</dbReference>
<keyword evidence="1 2" id="KW-0238">DNA-binding</keyword>
<feature type="DNA-binding region" description="H-T-H motif" evidence="2">
    <location>
        <begin position="37"/>
        <end position="56"/>
    </location>
</feature>